<accession>A1S0E9</accession>
<dbReference type="EnsemblBacteria" id="ABL78929">
    <property type="protein sequence ID" value="ABL78929"/>
    <property type="gene ID" value="Tpen_1533"/>
</dbReference>
<dbReference type="InterPro" id="IPR004680">
    <property type="entry name" value="Cit_transptr-like_dom"/>
</dbReference>
<dbReference type="EMBL" id="CP000505">
    <property type="protein sequence ID" value="ABL78929.1"/>
    <property type="molecule type" value="Genomic_DNA"/>
</dbReference>
<dbReference type="Pfam" id="PF03600">
    <property type="entry name" value="CitMHS"/>
    <property type="match status" value="1"/>
</dbReference>
<evidence type="ECO:0000256" key="8">
    <source>
        <dbReference type="SAM" id="Phobius"/>
    </source>
</evidence>
<dbReference type="GO" id="GO:0015105">
    <property type="term" value="F:arsenite transmembrane transporter activity"/>
    <property type="evidence" value="ECO:0007669"/>
    <property type="project" value="InterPro"/>
</dbReference>
<proteinExistence type="inferred from homology"/>
<keyword evidence="5 8" id="KW-0812">Transmembrane</keyword>
<feature type="transmembrane region" description="Helical" evidence="8">
    <location>
        <begin position="59"/>
        <end position="78"/>
    </location>
</feature>
<evidence type="ECO:0000256" key="4">
    <source>
        <dbReference type="ARBA" id="ARBA00022475"/>
    </source>
</evidence>
<feature type="transmembrane region" description="Helical" evidence="8">
    <location>
        <begin position="351"/>
        <end position="377"/>
    </location>
</feature>
<keyword evidence="6 8" id="KW-1133">Transmembrane helix</keyword>
<dbReference type="KEGG" id="tpe:Tpen_1533"/>
<evidence type="ECO:0000256" key="7">
    <source>
        <dbReference type="ARBA" id="ARBA00023136"/>
    </source>
</evidence>
<evidence type="ECO:0000259" key="9">
    <source>
        <dbReference type="Pfam" id="PF03600"/>
    </source>
</evidence>
<feature type="transmembrane region" description="Helical" evidence="8">
    <location>
        <begin position="434"/>
        <end position="451"/>
    </location>
</feature>
<evidence type="ECO:0000256" key="5">
    <source>
        <dbReference type="ARBA" id="ARBA00022692"/>
    </source>
</evidence>
<organism evidence="10 11">
    <name type="scientific">Thermofilum pendens (strain DSM 2475 / Hrk 5)</name>
    <dbReference type="NCBI Taxonomy" id="368408"/>
    <lineage>
        <taxon>Archaea</taxon>
        <taxon>Thermoproteota</taxon>
        <taxon>Thermoprotei</taxon>
        <taxon>Thermofilales</taxon>
        <taxon>Thermofilaceae</taxon>
        <taxon>Thermofilum</taxon>
    </lineage>
</organism>
<comment type="similarity">
    <text evidence="2">Belongs to the CitM (TC 2.A.11) transporter family.</text>
</comment>
<dbReference type="Proteomes" id="UP000000641">
    <property type="component" value="Chromosome"/>
</dbReference>
<dbReference type="InterPro" id="IPR000802">
    <property type="entry name" value="Arsenical_pump_ArsB"/>
</dbReference>
<name>A1S0E9_THEPD</name>
<keyword evidence="11" id="KW-1185">Reference proteome</keyword>
<keyword evidence="3" id="KW-0813">Transport</keyword>
<feature type="transmembrane region" description="Helical" evidence="8">
    <location>
        <begin position="206"/>
        <end position="225"/>
    </location>
</feature>
<feature type="transmembrane region" description="Helical" evidence="8">
    <location>
        <begin position="310"/>
        <end position="331"/>
    </location>
</feature>
<dbReference type="GO" id="GO:0005886">
    <property type="term" value="C:plasma membrane"/>
    <property type="evidence" value="ECO:0007669"/>
    <property type="project" value="UniProtKB-SubCell"/>
</dbReference>
<evidence type="ECO:0000256" key="3">
    <source>
        <dbReference type="ARBA" id="ARBA00022448"/>
    </source>
</evidence>
<dbReference type="AlphaFoldDB" id="A1S0E9"/>
<protein>
    <submittedName>
        <fullName evidence="10">Citrate transporter</fullName>
    </submittedName>
</protein>
<feature type="transmembrane region" description="Helical" evidence="8">
    <location>
        <begin position="35"/>
        <end position="53"/>
    </location>
</feature>
<feature type="transmembrane region" description="Helical" evidence="8">
    <location>
        <begin position="128"/>
        <end position="157"/>
    </location>
</feature>
<evidence type="ECO:0000256" key="1">
    <source>
        <dbReference type="ARBA" id="ARBA00004651"/>
    </source>
</evidence>
<keyword evidence="7 8" id="KW-0472">Membrane</keyword>
<dbReference type="PANTHER" id="PTHR43302:SF5">
    <property type="entry name" value="TRANSPORTER ARSB-RELATED"/>
    <property type="match status" value="1"/>
</dbReference>
<feature type="transmembrane region" description="Helical" evidence="8">
    <location>
        <begin position="169"/>
        <end position="186"/>
    </location>
</feature>
<feature type="transmembrane region" description="Helical" evidence="8">
    <location>
        <begin position="252"/>
        <end position="268"/>
    </location>
</feature>
<evidence type="ECO:0000313" key="11">
    <source>
        <dbReference type="Proteomes" id="UP000000641"/>
    </source>
</evidence>
<dbReference type="HOGENOM" id="CLU_011920_3_0_2"/>
<gene>
    <name evidence="10" type="ordered locus">Tpen_1533</name>
</gene>
<feature type="transmembrane region" description="Helical" evidence="8">
    <location>
        <begin position="90"/>
        <end position="116"/>
    </location>
</feature>
<evidence type="ECO:0000313" key="10">
    <source>
        <dbReference type="EMBL" id="ABL78929.1"/>
    </source>
</evidence>
<feature type="domain" description="Citrate transporter-like" evidence="9">
    <location>
        <begin position="62"/>
        <end position="400"/>
    </location>
</feature>
<dbReference type="STRING" id="368408.Tpen_1533"/>
<keyword evidence="4" id="KW-1003">Cell membrane</keyword>
<comment type="subcellular location">
    <subcellularLocation>
        <location evidence="1">Cell membrane</location>
        <topology evidence="1">Multi-pass membrane protein</topology>
    </subcellularLocation>
</comment>
<dbReference type="PANTHER" id="PTHR43302">
    <property type="entry name" value="TRANSPORTER ARSB-RELATED"/>
    <property type="match status" value="1"/>
</dbReference>
<dbReference type="PRINTS" id="PR00758">
    <property type="entry name" value="ARSENICPUMP"/>
</dbReference>
<evidence type="ECO:0000256" key="6">
    <source>
        <dbReference type="ARBA" id="ARBA00022989"/>
    </source>
</evidence>
<reference evidence="11" key="1">
    <citation type="journal article" date="2008" name="J. Bacteriol.">
        <title>Genome sequence of Thermofilum pendens reveals an exceptional loss of biosynthetic pathways without genome reduction.</title>
        <authorList>
            <person name="Anderson I."/>
            <person name="Rodriguez J."/>
            <person name="Susanti D."/>
            <person name="Porat I."/>
            <person name="Reich C."/>
            <person name="Ulrich L.E."/>
            <person name="Elkins J.G."/>
            <person name="Mavromatis K."/>
            <person name="Lykidis A."/>
            <person name="Kim E."/>
            <person name="Thompson L.S."/>
            <person name="Nolan M."/>
            <person name="Land M."/>
            <person name="Copeland A."/>
            <person name="Lapidus A."/>
            <person name="Lucas S."/>
            <person name="Detter C."/>
            <person name="Zhulin I.B."/>
            <person name="Olsen G.J."/>
            <person name="Whitman W."/>
            <person name="Mukhopadhyay B."/>
            <person name="Bristow J."/>
            <person name="Kyrpides N."/>
        </authorList>
    </citation>
    <scope>NUCLEOTIDE SEQUENCE [LARGE SCALE GENOMIC DNA]</scope>
    <source>
        <strain evidence="11">DSM 2475 / Hrk 5</strain>
    </source>
</reference>
<feature type="transmembrane region" description="Helical" evidence="8">
    <location>
        <begin position="389"/>
        <end position="414"/>
    </location>
</feature>
<evidence type="ECO:0000256" key="2">
    <source>
        <dbReference type="ARBA" id="ARBA00009843"/>
    </source>
</evidence>
<dbReference type="eggNOG" id="arCOG00238">
    <property type="taxonomic scope" value="Archaea"/>
</dbReference>
<sequence length="452" mass="48619">MLALRVAFVYSVHMRETFFATGSECWKRMFDAKPLIGAGVLVYLTVALVARSRRPKTPVWSIMAFASFIVVATGLLGIDDVRKSVDVDVILFLVGMFSIVGLAETSGLLTAASYFFVSRFHSRVKLFYASAVLFGLLAAFAVNDTVALMGPAVAYVISRAAGIDPKAMFLLLAFSITIGSAMTPIGNPQNVLIASGSGMPAPMLVFTARLAVPTLVNLLLTAYLLSKLYGLRDAKVQVALIPEEAIRNRRDAALAAAGLAGTVLALVVNDFLELAGMPHVSDRGIIPFVAAAAIYPFTSNPRRILSRVDWSTVVFFITMFITVAGVMRSGVVDPALRLLLPEKATGARDLFAIALLSLALSQFLSNVPLASIMVEYMRGLGYSSTDVRAWLTLATASTIAGNLTLLGAASNIIILEMLERRFKTTITFTEFLRVGVLVTALNMLVYAPFLLL</sequence>